<dbReference type="AlphaFoldDB" id="A0AAW2Y4E7"/>
<dbReference type="EMBL" id="JACGWN010000002">
    <property type="protein sequence ID" value="KAL0460615.1"/>
    <property type="molecule type" value="Genomic_DNA"/>
</dbReference>
<name>A0AAW2Y4E7_9LAMI</name>
<dbReference type="PANTHER" id="PTHR47025">
    <property type="entry name" value="AUTOIMMUNE REGULATOR"/>
    <property type="match status" value="1"/>
</dbReference>
<dbReference type="GO" id="GO:0045944">
    <property type="term" value="P:positive regulation of transcription by RNA polymerase II"/>
    <property type="evidence" value="ECO:0007669"/>
    <property type="project" value="TreeGrafter"/>
</dbReference>
<dbReference type="GO" id="GO:0042393">
    <property type="term" value="F:histone binding"/>
    <property type="evidence" value="ECO:0007669"/>
    <property type="project" value="TreeGrafter"/>
</dbReference>
<proteinExistence type="predicted"/>
<gene>
    <name evidence="1" type="ORF">Slati_0688700</name>
</gene>
<dbReference type="GO" id="GO:0003682">
    <property type="term" value="F:chromatin binding"/>
    <property type="evidence" value="ECO:0007669"/>
    <property type="project" value="TreeGrafter"/>
</dbReference>
<sequence>MQALPEEEWFCGRSCSNIYSALQKLVGDGEQRLPEALSDVLKMKCEGQSLQKNLELGIRWRLLRGKKAAEDTRMWLSGAVNIFHVSAF</sequence>
<dbReference type="GO" id="GO:0000977">
    <property type="term" value="F:RNA polymerase II transcription regulatory region sequence-specific DNA binding"/>
    <property type="evidence" value="ECO:0007669"/>
    <property type="project" value="TreeGrafter"/>
</dbReference>
<protein>
    <submittedName>
        <fullName evidence="1">Uncharacterized protein</fullName>
    </submittedName>
</protein>
<evidence type="ECO:0000313" key="1">
    <source>
        <dbReference type="EMBL" id="KAL0460615.1"/>
    </source>
</evidence>
<dbReference type="PANTHER" id="PTHR47025:SF2">
    <property type="entry name" value="AUTOIMMUNE REGULATOR"/>
    <property type="match status" value="1"/>
</dbReference>
<comment type="caution">
    <text evidence="1">The sequence shown here is derived from an EMBL/GenBank/DDBJ whole genome shotgun (WGS) entry which is preliminary data.</text>
</comment>
<accession>A0AAW2Y4E7</accession>
<organism evidence="1">
    <name type="scientific">Sesamum latifolium</name>
    <dbReference type="NCBI Taxonomy" id="2727402"/>
    <lineage>
        <taxon>Eukaryota</taxon>
        <taxon>Viridiplantae</taxon>
        <taxon>Streptophyta</taxon>
        <taxon>Embryophyta</taxon>
        <taxon>Tracheophyta</taxon>
        <taxon>Spermatophyta</taxon>
        <taxon>Magnoliopsida</taxon>
        <taxon>eudicotyledons</taxon>
        <taxon>Gunneridae</taxon>
        <taxon>Pentapetalae</taxon>
        <taxon>asterids</taxon>
        <taxon>lamiids</taxon>
        <taxon>Lamiales</taxon>
        <taxon>Pedaliaceae</taxon>
        <taxon>Sesamum</taxon>
    </lineage>
</organism>
<reference evidence="1" key="1">
    <citation type="submission" date="2020-06" db="EMBL/GenBank/DDBJ databases">
        <authorList>
            <person name="Li T."/>
            <person name="Hu X."/>
            <person name="Zhang T."/>
            <person name="Song X."/>
            <person name="Zhang H."/>
            <person name="Dai N."/>
            <person name="Sheng W."/>
            <person name="Hou X."/>
            <person name="Wei L."/>
        </authorList>
    </citation>
    <scope>NUCLEOTIDE SEQUENCE</scope>
    <source>
        <strain evidence="1">KEN1</strain>
        <tissue evidence="1">Leaf</tissue>
    </source>
</reference>
<reference evidence="1" key="2">
    <citation type="journal article" date="2024" name="Plant">
        <title>Genomic evolution and insights into agronomic trait innovations of Sesamum species.</title>
        <authorList>
            <person name="Miao H."/>
            <person name="Wang L."/>
            <person name="Qu L."/>
            <person name="Liu H."/>
            <person name="Sun Y."/>
            <person name="Le M."/>
            <person name="Wang Q."/>
            <person name="Wei S."/>
            <person name="Zheng Y."/>
            <person name="Lin W."/>
            <person name="Duan Y."/>
            <person name="Cao H."/>
            <person name="Xiong S."/>
            <person name="Wang X."/>
            <person name="Wei L."/>
            <person name="Li C."/>
            <person name="Ma Q."/>
            <person name="Ju M."/>
            <person name="Zhao R."/>
            <person name="Li G."/>
            <person name="Mu C."/>
            <person name="Tian Q."/>
            <person name="Mei H."/>
            <person name="Zhang T."/>
            <person name="Gao T."/>
            <person name="Zhang H."/>
        </authorList>
    </citation>
    <scope>NUCLEOTIDE SEQUENCE</scope>
    <source>
        <strain evidence="1">KEN1</strain>
    </source>
</reference>
<dbReference type="GO" id="GO:0005634">
    <property type="term" value="C:nucleus"/>
    <property type="evidence" value="ECO:0007669"/>
    <property type="project" value="TreeGrafter"/>
</dbReference>